<comment type="caution">
    <text evidence="8">The sequence shown here is derived from an EMBL/GenBank/DDBJ whole genome shotgun (WGS) entry which is preliminary data.</text>
</comment>
<keyword evidence="6 7" id="KW-0472">Membrane</keyword>
<dbReference type="InterPro" id="IPR047695">
    <property type="entry name" value="T4SS_VirB10/PtlG"/>
</dbReference>
<gene>
    <name evidence="8" type="ORF">CP965_05400</name>
</gene>
<evidence type="ECO:0000256" key="5">
    <source>
        <dbReference type="ARBA" id="ARBA00022989"/>
    </source>
</evidence>
<dbReference type="NCBIfam" id="NF038091">
    <property type="entry name" value="T4SS_VirB10"/>
    <property type="match status" value="1"/>
</dbReference>
<evidence type="ECO:0000313" key="9">
    <source>
        <dbReference type="Proteomes" id="UP000289718"/>
    </source>
</evidence>
<organism evidence="8 9">
    <name type="scientific">Halarcobacter mediterraneus</name>
    <dbReference type="NCBI Taxonomy" id="2023153"/>
    <lineage>
        <taxon>Bacteria</taxon>
        <taxon>Pseudomonadati</taxon>
        <taxon>Campylobacterota</taxon>
        <taxon>Epsilonproteobacteria</taxon>
        <taxon>Campylobacterales</taxon>
        <taxon>Arcobacteraceae</taxon>
        <taxon>Halarcobacter</taxon>
    </lineage>
</organism>
<keyword evidence="9" id="KW-1185">Reference proteome</keyword>
<comment type="similarity">
    <text evidence="2">Belongs to the TrbI/VirB10 family.</text>
</comment>
<proteinExistence type="inferred from homology"/>
<evidence type="ECO:0000256" key="4">
    <source>
        <dbReference type="ARBA" id="ARBA00022692"/>
    </source>
</evidence>
<dbReference type="InterPro" id="IPR005498">
    <property type="entry name" value="T4SS_VirB10/TraB/TrbI"/>
</dbReference>
<evidence type="ECO:0000256" key="2">
    <source>
        <dbReference type="ARBA" id="ARBA00010265"/>
    </source>
</evidence>
<dbReference type="RefSeq" id="WP_129061057.1">
    <property type="nucleotide sequence ID" value="NZ_NXIE01000002.1"/>
</dbReference>
<keyword evidence="4 7" id="KW-0812">Transmembrane</keyword>
<evidence type="ECO:0000313" key="8">
    <source>
        <dbReference type="EMBL" id="RXK13236.1"/>
    </source>
</evidence>
<sequence length="366" mass="41687">MENNELDNRLTELDKDENNRNRRLQAYALMIFSILVLILLVVAFYFNVIKDDEEDKKQKDDNSHTTRVMHKDFEREKKATPTLKEIMRPFNPPQIEPIERKPLFTEKEKINYNPMIVKGSSKALIEDKSSPTFKTPTMDIPTSNFKDSFNPDYVGEVFQPSSASVRKFDPNFLLPKGTYIGCSLNTRLVSSIKGGISCTVSDNVYSANGNILLVERGSKITGMFKNDQMNDGVNRIFVIWQEITTPNNLVIPVFSGASDTLGGSGIEGWVNHKWMLRFGSAIMLSAVDDIFNVLAYQINDRNNTEDNNIDYTENTRENAKDMASIALENFINIKPTLYKNQGDLVGVYVNRDIDFSKVYKLSKNRD</sequence>
<reference evidence="8 9" key="1">
    <citation type="submission" date="2017-09" db="EMBL/GenBank/DDBJ databases">
        <title>Genomics of the genus Arcobacter.</title>
        <authorList>
            <person name="Perez-Cataluna A."/>
            <person name="Figueras M.J."/>
            <person name="Salas-Masso N."/>
        </authorList>
    </citation>
    <scope>NUCLEOTIDE SEQUENCE [LARGE SCALE GENOMIC DNA]</scope>
    <source>
        <strain evidence="8 9">F156-34</strain>
    </source>
</reference>
<feature type="transmembrane region" description="Helical" evidence="7">
    <location>
        <begin position="26"/>
        <end position="49"/>
    </location>
</feature>
<dbReference type="OrthoDB" id="9807354at2"/>
<dbReference type="AlphaFoldDB" id="A0A4Q1AV05"/>
<dbReference type="EMBL" id="NXIE01000002">
    <property type="protein sequence ID" value="RXK13236.1"/>
    <property type="molecule type" value="Genomic_DNA"/>
</dbReference>
<evidence type="ECO:0000256" key="1">
    <source>
        <dbReference type="ARBA" id="ARBA00004162"/>
    </source>
</evidence>
<dbReference type="CDD" id="cd16429">
    <property type="entry name" value="VirB10"/>
    <property type="match status" value="1"/>
</dbReference>
<dbReference type="Gene3D" id="2.40.128.260">
    <property type="entry name" value="Type IV secretion system, VirB10/TraB/TrbI"/>
    <property type="match status" value="2"/>
</dbReference>
<evidence type="ECO:0000256" key="3">
    <source>
        <dbReference type="ARBA" id="ARBA00022475"/>
    </source>
</evidence>
<keyword evidence="5 7" id="KW-1133">Transmembrane helix</keyword>
<comment type="subcellular location">
    <subcellularLocation>
        <location evidence="1">Cell membrane</location>
        <topology evidence="1">Single-pass membrane protein</topology>
    </subcellularLocation>
</comment>
<dbReference type="Proteomes" id="UP000289718">
    <property type="component" value="Unassembled WGS sequence"/>
</dbReference>
<evidence type="ECO:0000256" key="6">
    <source>
        <dbReference type="ARBA" id="ARBA00023136"/>
    </source>
</evidence>
<dbReference type="InterPro" id="IPR042217">
    <property type="entry name" value="T4SS_VirB10/TrbI"/>
</dbReference>
<dbReference type="Pfam" id="PF03743">
    <property type="entry name" value="TrbI"/>
    <property type="match status" value="1"/>
</dbReference>
<protein>
    <submittedName>
        <fullName evidence="8">Type IV secretion system protein VirB10</fullName>
    </submittedName>
</protein>
<keyword evidence="3" id="KW-1003">Cell membrane</keyword>
<evidence type="ECO:0000256" key="7">
    <source>
        <dbReference type="SAM" id="Phobius"/>
    </source>
</evidence>
<dbReference type="GO" id="GO:0005886">
    <property type="term" value="C:plasma membrane"/>
    <property type="evidence" value="ECO:0007669"/>
    <property type="project" value="UniProtKB-SubCell"/>
</dbReference>
<name>A0A4Q1AV05_9BACT</name>
<accession>A0A4Q1AV05</accession>